<protein>
    <submittedName>
        <fullName evidence="1">Uncharacterized protein</fullName>
    </submittedName>
</protein>
<proteinExistence type="predicted"/>
<dbReference type="EMBL" id="JACOOK010000002">
    <property type="protein sequence ID" value="MBC5616113.1"/>
    <property type="molecule type" value="Genomic_DNA"/>
</dbReference>
<name>A0ABR7CKD4_9BACT</name>
<gene>
    <name evidence="1" type="ORF">H8S08_03645</name>
</gene>
<evidence type="ECO:0000313" key="2">
    <source>
        <dbReference type="Proteomes" id="UP000636891"/>
    </source>
</evidence>
<comment type="caution">
    <text evidence="1">The sequence shown here is derived from an EMBL/GenBank/DDBJ whole genome shotgun (WGS) entry which is preliminary data.</text>
</comment>
<evidence type="ECO:0000313" key="1">
    <source>
        <dbReference type="EMBL" id="MBC5616113.1"/>
    </source>
</evidence>
<sequence>MGVSLGEADVTSTLLVTYDLNGTQLDWVEVDAKFSDIKLKQYKITPEMKLFVYELKPTSPTPIYFYEDYIQKKISSLNAQRIDTVYQIDDDGKVNKLSEKKYQPKDYSMTILETADIWNGNEVPLQ</sequence>
<dbReference type="RefSeq" id="WP_147387353.1">
    <property type="nucleotide sequence ID" value="NZ_JACOOK010000002.1"/>
</dbReference>
<accession>A0ABR7CKD4</accession>
<reference evidence="1 2" key="1">
    <citation type="submission" date="2020-08" db="EMBL/GenBank/DDBJ databases">
        <title>Genome public.</title>
        <authorList>
            <person name="Liu C."/>
            <person name="Sun Q."/>
        </authorList>
    </citation>
    <scope>NUCLEOTIDE SEQUENCE [LARGE SCALE GENOMIC DNA]</scope>
    <source>
        <strain evidence="1 2">New-7</strain>
    </source>
</reference>
<keyword evidence="2" id="KW-1185">Reference proteome</keyword>
<organism evidence="1 2">
    <name type="scientific">Alistipes hominis</name>
    <dbReference type="NCBI Taxonomy" id="2763015"/>
    <lineage>
        <taxon>Bacteria</taxon>
        <taxon>Pseudomonadati</taxon>
        <taxon>Bacteroidota</taxon>
        <taxon>Bacteroidia</taxon>
        <taxon>Bacteroidales</taxon>
        <taxon>Rikenellaceae</taxon>
        <taxon>Alistipes</taxon>
    </lineage>
</organism>
<dbReference type="Proteomes" id="UP000636891">
    <property type="component" value="Unassembled WGS sequence"/>
</dbReference>